<evidence type="ECO:0000313" key="3">
    <source>
        <dbReference type="EMBL" id="KAA8500253.1"/>
    </source>
</evidence>
<name>A0A5M9HUM9_9FIRM</name>
<sequence length="128" mass="13754">MEGMKPVKVCSCADRVQADMITETLNEQGIPAYSESKGSGDYMNIYMGTSMFGNDIYVNEEDVERAKEIISVLTSEIDSADAEEAGTPARSARSSDRKVSVVRVISLIAALLMIIGAVVPSLVNILFG</sequence>
<dbReference type="InterPro" id="IPR011322">
    <property type="entry name" value="N-reg_PII-like_a/b"/>
</dbReference>
<keyword evidence="1" id="KW-1133">Transmembrane helix</keyword>
<dbReference type="Pfam" id="PF09413">
    <property type="entry name" value="DUF2007"/>
    <property type="match status" value="1"/>
</dbReference>
<dbReference type="EMBL" id="VMSO01000034">
    <property type="protein sequence ID" value="KAA8500253.1"/>
    <property type="molecule type" value="Genomic_DNA"/>
</dbReference>
<gene>
    <name evidence="3" type="ORF">FNY66_14560</name>
</gene>
<evidence type="ECO:0000259" key="2">
    <source>
        <dbReference type="Pfam" id="PF09413"/>
    </source>
</evidence>
<keyword evidence="1" id="KW-0472">Membrane</keyword>
<protein>
    <submittedName>
        <fullName evidence="3">DUF2007 domain-containing protein</fullName>
    </submittedName>
</protein>
<keyword evidence="4" id="KW-1185">Reference proteome</keyword>
<organism evidence="3 4">
    <name type="scientific">Mediterraneibacter catenae</name>
    <dbReference type="NCBI Taxonomy" id="2594882"/>
    <lineage>
        <taxon>Bacteria</taxon>
        <taxon>Bacillati</taxon>
        <taxon>Bacillota</taxon>
        <taxon>Clostridia</taxon>
        <taxon>Lachnospirales</taxon>
        <taxon>Lachnospiraceae</taxon>
        <taxon>Mediterraneibacter</taxon>
    </lineage>
</organism>
<dbReference type="OrthoDB" id="2062463at2"/>
<comment type="caution">
    <text evidence="3">The sequence shown here is derived from an EMBL/GenBank/DDBJ whole genome shotgun (WGS) entry which is preliminary data.</text>
</comment>
<dbReference type="RefSeq" id="WP_150311606.1">
    <property type="nucleotide sequence ID" value="NZ_VMSO01000034.1"/>
</dbReference>
<evidence type="ECO:0000256" key="1">
    <source>
        <dbReference type="SAM" id="Phobius"/>
    </source>
</evidence>
<proteinExistence type="predicted"/>
<feature type="transmembrane region" description="Helical" evidence="1">
    <location>
        <begin position="100"/>
        <end position="127"/>
    </location>
</feature>
<dbReference type="SUPFAM" id="SSF54913">
    <property type="entry name" value="GlnB-like"/>
    <property type="match status" value="1"/>
</dbReference>
<dbReference type="AlphaFoldDB" id="A0A5M9HUM9"/>
<dbReference type="InterPro" id="IPR018551">
    <property type="entry name" value="DUF2007"/>
</dbReference>
<evidence type="ECO:0000313" key="4">
    <source>
        <dbReference type="Proteomes" id="UP000322025"/>
    </source>
</evidence>
<reference evidence="3" key="1">
    <citation type="submission" date="2019-07" db="EMBL/GenBank/DDBJ databases">
        <authorList>
            <person name="Wongkuna S."/>
            <person name="Scaria J."/>
        </authorList>
    </citation>
    <scope>NUCLEOTIDE SEQUENCE [LARGE SCALE GENOMIC DNA]</scope>
    <source>
        <strain evidence="3">SW178</strain>
    </source>
</reference>
<feature type="domain" description="DUF2007" evidence="2">
    <location>
        <begin position="8"/>
        <end position="71"/>
    </location>
</feature>
<accession>A0A5M9HUM9</accession>
<keyword evidence="1" id="KW-0812">Transmembrane</keyword>
<dbReference type="Proteomes" id="UP000322025">
    <property type="component" value="Unassembled WGS sequence"/>
</dbReference>